<dbReference type="RefSeq" id="WP_209975584.1">
    <property type="nucleotide sequence ID" value="NZ_JAGGLB010000020.1"/>
</dbReference>
<evidence type="ECO:0000313" key="4">
    <source>
        <dbReference type="Proteomes" id="UP001519287"/>
    </source>
</evidence>
<accession>A0ABS4J1N7</accession>
<feature type="transmembrane region" description="Helical" evidence="1">
    <location>
        <begin position="71"/>
        <end position="89"/>
    </location>
</feature>
<dbReference type="Pfam" id="PF11738">
    <property type="entry name" value="DUF3298"/>
    <property type="match status" value="1"/>
</dbReference>
<keyword evidence="1" id="KW-0472">Membrane</keyword>
<name>A0ABS4J1N7_9BACL</name>
<comment type="caution">
    <text evidence="3">The sequence shown here is derived from an EMBL/GenBank/DDBJ whole genome shotgun (WGS) entry which is preliminary data.</text>
</comment>
<evidence type="ECO:0000259" key="2">
    <source>
        <dbReference type="Pfam" id="PF11738"/>
    </source>
</evidence>
<sequence length="300" mass="33609">MDNKLGQLKKQYMDVPIPAELDFIVKNALKQSVQSKQNKQSFKKSLSFKWIVGTGVAAVIFVTGINSSPVIANAFAGIPVVGSIVKVLTFREYKIDDQTYNAHLKVPAIANLENKELEQLLNQKYLQENKQLYQEFITEMESLKQDGGGHLGVDSGYEVKTDNESVLSIGRYVVNTVGSSSTTMSYDTIDKKNQILLTLPSLFKDDQYINIINHFVKEQMVAQMKEDPDKVYWVAGAGEESPITPFETIAADQQFYINNEGKLVISFDKYEVAPGYMGIIEFVIPTEAIKDLLVSDAYIH</sequence>
<proteinExistence type="predicted"/>
<reference evidence="3 4" key="1">
    <citation type="submission" date="2021-03" db="EMBL/GenBank/DDBJ databases">
        <title>Genomic Encyclopedia of Type Strains, Phase IV (KMG-IV): sequencing the most valuable type-strain genomes for metagenomic binning, comparative biology and taxonomic classification.</title>
        <authorList>
            <person name="Goeker M."/>
        </authorList>
    </citation>
    <scope>NUCLEOTIDE SEQUENCE [LARGE SCALE GENOMIC DNA]</scope>
    <source>
        <strain evidence="3 4">DSM 26048</strain>
    </source>
</reference>
<protein>
    <recommendedName>
        <fullName evidence="2">DUF3298 domain-containing protein</fullName>
    </recommendedName>
</protein>
<dbReference type="InterPro" id="IPR037126">
    <property type="entry name" value="PdaC/RsiV-like_sf"/>
</dbReference>
<organism evidence="3 4">
    <name type="scientific">Paenibacillus eucommiae</name>
    <dbReference type="NCBI Taxonomy" id="1355755"/>
    <lineage>
        <taxon>Bacteria</taxon>
        <taxon>Bacillati</taxon>
        <taxon>Bacillota</taxon>
        <taxon>Bacilli</taxon>
        <taxon>Bacillales</taxon>
        <taxon>Paenibacillaceae</taxon>
        <taxon>Paenibacillus</taxon>
    </lineage>
</organism>
<dbReference type="Gene3D" id="3.30.565.40">
    <property type="entry name" value="Fervidobacterium nodosum Rt17-B1 like"/>
    <property type="match status" value="1"/>
</dbReference>
<dbReference type="EMBL" id="JAGGLB010000020">
    <property type="protein sequence ID" value="MBP1993705.1"/>
    <property type="molecule type" value="Genomic_DNA"/>
</dbReference>
<feature type="domain" description="DUF3298" evidence="2">
    <location>
        <begin position="202"/>
        <end position="286"/>
    </location>
</feature>
<evidence type="ECO:0000313" key="3">
    <source>
        <dbReference type="EMBL" id="MBP1993705.1"/>
    </source>
</evidence>
<keyword evidence="1" id="KW-1133">Transmembrane helix</keyword>
<gene>
    <name evidence="3" type="ORF">J2Z66_005331</name>
</gene>
<evidence type="ECO:0000256" key="1">
    <source>
        <dbReference type="SAM" id="Phobius"/>
    </source>
</evidence>
<dbReference type="Gene3D" id="3.90.640.20">
    <property type="entry name" value="Heat-shock cognate protein, ATPase"/>
    <property type="match status" value="1"/>
</dbReference>
<feature type="transmembrane region" description="Helical" evidence="1">
    <location>
        <begin position="46"/>
        <end position="65"/>
    </location>
</feature>
<dbReference type="InterPro" id="IPR021729">
    <property type="entry name" value="DUF3298"/>
</dbReference>
<dbReference type="Proteomes" id="UP001519287">
    <property type="component" value="Unassembled WGS sequence"/>
</dbReference>
<keyword evidence="1" id="KW-0812">Transmembrane</keyword>
<keyword evidence="4" id="KW-1185">Reference proteome</keyword>